<dbReference type="InterPro" id="IPR037923">
    <property type="entry name" value="HTH-like"/>
</dbReference>
<sequence length="303" mass="36182">MLFEQFDIEEYQDILLYTLDENDHGDYPFFIQNVIYDHFESYQHRHEYFQIQYISKGKLKHYINNKEFELVKGDLFIIPPYIPHSTATCDNMSCEVIELEFKPEFINQSFGSDTDVKSFMDFMYIEPFMIARPRLSLSGKIEIDVESLLNDFMYEFNEKKPGFELMTKSMLLKLLAMIGRETTNEYTESEKAKLVEKQREAVLRVVKYVEEHYAEKIYLEDAVKVSLLCHTYFCSAFKRFTNKSFTRYLNELRVSKAKEYLKKTDIKIFDICSKTGFENITHFNRMFKKITAMTPKEYKQASR</sequence>
<dbReference type="Pfam" id="PF02311">
    <property type="entry name" value="AraC_binding"/>
    <property type="match status" value="1"/>
</dbReference>
<keyword evidence="6" id="KW-1185">Reference proteome</keyword>
<dbReference type="SUPFAM" id="SSF51215">
    <property type="entry name" value="Regulatory protein AraC"/>
    <property type="match status" value="1"/>
</dbReference>
<dbReference type="PANTHER" id="PTHR43280:SF34">
    <property type="entry name" value="ARAC-FAMILY TRANSCRIPTIONAL REGULATOR"/>
    <property type="match status" value="1"/>
</dbReference>
<proteinExistence type="predicted"/>
<dbReference type="PROSITE" id="PS00041">
    <property type="entry name" value="HTH_ARAC_FAMILY_1"/>
    <property type="match status" value="1"/>
</dbReference>
<dbReference type="Proteomes" id="UP001519287">
    <property type="component" value="Unassembled WGS sequence"/>
</dbReference>
<dbReference type="InterPro" id="IPR018062">
    <property type="entry name" value="HTH_AraC-typ_CS"/>
</dbReference>
<dbReference type="SUPFAM" id="SSF46689">
    <property type="entry name" value="Homeodomain-like"/>
    <property type="match status" value="1"/>
</dbReference>
<keyword evidence="3" id="KW-0804">Transcription</keyword>
<dbReference type="Pfam" id="PF12833">
    <property type="entry name" value="HTH_18"/>
    <property type="match status" value="1"/>
</dbReference>
<dbReference type="EMBL" id="JAGGLB010000001">
    <property type="protein sequence ID" value="MBP1988489.1"/>
    <property type="molecule type" value="Genomic_DNA"/>
</dbReference>
<gene>
    <name evidence="5" type="ORF">J2Z66_000084</name>
</gene>
<reference evidence="5 6" key="1">
    <citation type="submission" date="2021-03" db="EMBL/GenBank/DDBJ databases">
        <title>Genomic Encyclopedia of Type Strains, Phase IV (KMG-IV): sequencing the most valuable type-strain genomes for metagenomic binning, comparative biology and taxonomic classification.</title>
        <authorList>
            <person name="Goeker M."/>
        </authorList>
    </citation>
    <scope>NUCLEOTIDE SEQUENCE [LARGE SCALE GENOMIC DNA]</scope>
    <source>
        <strain evidence="5 6">DSM 26048</strain>
    </source>
</reference>
<dbReference type="PANTHER" id="PTHR43280">
    <property type="entry name" value="ARAC-FAMILY TRANSCRIPTIONAL REGULATOR"/>
    <property type="match status" value="1"/>
</dbReference>
<dbReference type="InterPro" id="IPR018060">
    <property type="entry name" value="HTH_AraC"/>
</dbReference>
<dbReference type="Gene3D" id="1.10.10.60">
    <property type="entry name" value="Homeodomain-like"/>
    <property type="match status" value="2"/>
</dbReference>
<dbReference type="SMART" id="SM00342">
    <property type="entry name" value="HTH_ARAC"/>
    <property type="match status" value="1"/>
</dbReference>
<dbReference type="InterPro" id="IPR003313">
    <property type="entry name" value="AraC-bd"/>
</dbReference>
<keyword evidence="1" id="KW-0805">Transcription regulation</keyword>
<name>A0ABS4ILT3_9BACL</name>
<accession>A0ABS4ILT3</accession>
<evidence type="ECO:0000256" key="2">
    <source>
        <dbReference type="ARBA" id="ARBA00023125"/>
    </source>
</evidence>
<dbReference type="InterPro" id="IPR014710">
    <property type="entry name" value="RmlC-like_jellyroll"/>
</dbReference>
<evidence type="ECO:0000313" key="6">
    <source>
        <dbReference type="Proteomes" id="UP001519287"/>
    </source>
</evidence>
<dbReference type="Gene3D" id="2.60.120.10">
    <property type="entry name" value="Jelly Rolls"/>
    <property type="match status" value="1"/>
</dbReference>
<evidence type="ECO:0000313" key="5">
    <source>
        <dbReference type="EMBL" id="MBP1988489.1"/>
    </source>
</evidence>
<evidence type="ECO:0000259" key="4">
    <source>
        <dbReference type="PROSITE" id="PS01124"/>
    </source>
</evidence>
<dbReference type="InterPro" id="IPR009057">
    <property type="entry name" value="Homeodomain-like_sf"/>
</dbReference>
<protein>
    <submittedName>
        <fullName evidence="5">YesN/AraC family two-component response regulator</fullName>
    </submittedName>
</protein>
<keyword evidence="2" id="KW-0238">DNA-binding</keyword>
<comment type="caution">
    <text evidence="5">The sequence shown here is derived from an EMBL/GenBank/DDBJ whole genome shotgun (WGS) entry which is preliminary data.</text>
</comment>
<dbReference type="PROSITE" id="PS01124">
    <property type="entry name" value="HTH_ARAC_FAMILY_2"/>
    <property type="match status" value="1"/>
</dbReference>
<dbReference type="RefSeq" id="WP_209968441.1">
    <property type="nucleotide sequence ID" value="NZ_JAGGLB010000001.1"/>
</dbReference>
<evidence type="ECO:0000256" key="3">
    <source>
        <dbReference type="ARBA" id="ARBA00023163"/>
    </source>
</evidence>
<evidence type="ECO:0000256" key="1">
    <source>
        <dbReference type="ARBA" id="ARBA00023015"/>
    </source>
</evidence>
<feature type="domain" description="HTH araC/xylS-type" evidence="4">
    <location>
        <begin position="203"/>
        <end position="301"/>
    </location>
</feature>
<organism evidence="5 6">
    <name type="scientific">Paenibacillus eucommiae</name>
    <dbReference type="NCBI Taxonomy" id="1355755"/>
    <lineage>
        <taxon>Bacteria</taxon>
        <taxon>Bacillati</taxon>
        <taxon>Bacillota</taxon>
        <taxon>Bacilli</taxon>
        <taxon>Bacillales</taxon>
        <taxon>Paenibacillaceae</taxon>
        <taxon>Paenibacillus</taxon>
    </lineage>
</organism>